<name>A0A9D2F032_9ACTN</name>
<gene>
    <name evidence="1" type="ORF">IAA19_06185</name>
</gene>
<dbReference type="EMBL" id="DXBM01000050">
    <property type="protein sequence ID" value="HIZ46592.1"/>
    <property type="molecule type" value="Genomic_DNA"/>
</dbReference>
<proteinExistence type="predicted"/>
<protein>
    <recommendedName>
        <fullName evidence="3">Peptidase C39-like domain-containing protein</fullName>
    </recommendedName>
</protein>
<comment type="caution">
    <text evidence="1">The sequence shown here is derived from an EMBL/GenBank/DDBJ whole genome shotgun (WGS) entry which is preliminary data.</text>
</comment>
<evidence type="ECO:0008006" key="3">
    <source>
        <dbReference type="Google" id="ProtNLM"/>
    </source>
</evidence>
<reference evidence="1" key="1">
    <citation type="journal article" date="2021" name="PeerJ">
        <title>Extensive microbial diversity within the chicken gut microbiome revealed by metagenomics and culture.</title>
        <authorList>
            <person name="Gilroy R."/>
            <person name="Ravi A."/>
            <person name="Getino M."/>
            <person name="Pursley I."/>
            <person name="Horton D.L."/>
            <person name="Alikhan N.F."/>
            <person name="Baker D."/>
            <person name="Gharbi K."/>
            <person name="Hall N."/>
            <person name="Watson M."/>
            <person name="Adriaenssens E.M."/>
            <person name="Foster-Nyarko E."/>
            <person name="Jarju S."/>
            <person name="Secka A."/>
            <person name="Antonio M."/>
            <person name="Oren A."/>
            <person name="Chaudhuri R.R."/>
            <person name="La Ragione R."/>
            <person name="Hildebrand F."/>
            <person name="Pallen M.J."/>
        </authorList>
    </citation>
    <scope>NUCLEOTIDE SEQUENCE</scope>
    <source>
        <strain evidence="1">ChiHjej12B11-14209</strain>
    </source>
</reference>
<reference evidence="1" key="2">
    <citation type="submission" date="2021-04" db="EMBL/GenBank/DDBJ databases">
        <authorList>
            <person name="Gilroy R."/>
        </authorList>
    </citation>
    <scope>NUCLEOTIDE SEQUENCE</scope>
    <source>
        <strain evidence="1">ChiHjej12B11-14209</strain>
    </source>
</reference>
<dbReference type="AlphaFoldDB" id="A0A9D2F032"/>
<accession>A0A9D2F032</accession>
<sequence>MNANRRLIILAVIALLVIVLLVVGISSCVRSCSSDQTTGSENPVDSRVAAGVSEDLTRQFATELDRADKLAQIAANADQYENQGLLELALSEPAAIDFVAAYPESSKEAQPYEDEVTQGTVPELYCWDERWGAVDYADAPLALTGSGPTALAMARMGLLGNAEQTPATIAQAVSDAGMAGGDSGMSADFLGEQLSALGLSSSSYASNADNLLQVLDTGTYLLLEVSAGTLTDSAHWVLVTAENEDGSVTVLDPTSPDVSSHTWDAATVASAATNIYALTAADAASGGDAATE</sequence>
<evidence type="ECO:0000313" key="2">
    <source>
        <dbReference type="Proteomes" id="UP000824062"/>
    </source>
</evidence>
<evidence type="ECO:0000313" key="1">
    <source>
        <dbReference type="EMBL" id="HIZ46592.1"/>
    </source>
</evidence>
<dbReference type="PROSITE" id="PS51257">
    <property type="entry name" value="PROKAR_LIPOPROTEIN"/>
    <property type="match status" value="1"/>
</dbReference>
<dbReference type="Proteomes" id="UP000824062">
    <property type="component" value="Unassembled WGS sequence"/>
</dbReference>
<organism evidence="1 2">
    <name type="scientific">Candidatus Olsenella pullistercoris</name>
    <dbReference type="NCBI Taxonomy" id="2838712"/>
    <lineage>
        <taxon>Bacteria</taxon>
        <taxon>Bacillati</taxon>
        <taxon>Actinomycetota</taxon>
        <taxon>Coriobacteriia</taxon>
        <taxon>Coriobacteriales</taxon>
        <taxon>Atopobiaceae</taxon>
        <taxon>Olsenella</taxon>
    </lineage>
</organism>